<gene>
    <name evidence="1" type="ORF">AsFPU1_0967</name>
</gene>
<evidence type="ECO:0008006" key="3">
    <source>
        <dbReference type="Google" id="ProtNLM"/>
    </source>
</evidence>
<accession>A0A401IEA4</accession>
<evidence type="ECO:0000313" key="1">
    <source>
        <dbReference type="EMBL" id="GBF79571.1"/>
    </source>
</evidence>
<comment type="caution">
    <text evidence="1">The sequence shown here is derived from an EMBL/GenBank/DDBJ whole genome shotgun (WGS) entry which is preliminary data.</text>
</comment>
<dbReference type="SUPFAM" id="SSF88723">
    <property type="entry name" value="PIN domain-like"/>
    <property type="match status" value="1"/>
</dbReference>
<dbReference type="OrthoDB" id="513867at2"/>
<dbReference type="Proteomes" id="UP000287247">
    <property type="component" value="Unassembled WGS sequence"/>
</dbReference>
<dbReference type="Pfam" id="PF11848">
    <property type="entry name" value="DUF3368"/>
    <property type="match status" value="1"/>
</dbReference>
<proteinExistence type="predicted"/>
<dbReference type="EMBL" id="BDQK01000003">
    <property type="protein sequence ID" value="GBF79571.1"/>
    <property type="molecule type" value="Genomic_DNA"/>
</dbReference>
<dbReference type="AlphaFoldDB" id="A0A401IEA4"/>
<evidence type="ECO:0000313" key="2">
    <source>
        <dbReference type="Proteomes" id="UP000287247"/>
    </source>
</evidence>
<dbReference type="InterPro" id="IPR029060">
    <property type="entry name" value="PIN-like_dom_sf"/>
</dbReference>
<protein>
    <recommendedName>
        <fullName evidence="3">PIN domain-containing protein</fullName>
    </recommendedName>
</protein>
<keyword evidence="2" id="KW-1185">Reference proteome</keyword>
<name>A0A401IEA4_APHSA</name>
<organism evidence="1 2">
    <name type="scientific">Aphanothece sacrum FPU1</name>
    <dbReference type="NCBI Taxonomy" id="1920663"/>
    <lineage>
        <taxon>Bacteria</taxon>
        <taxon>Bacillati</taxon>
        <taxon>Cyanobacteriota</taxon>
        <taxon>Cyanophyceae</taxon>
        <taxon>Oscillatoriophycideae</taxon>
        <taxon>Chroococcales</taxon>
        <taxon>Aphanothecaceae</taxon>
        <taxon>Aphanothece</taxon>
    </lineage>
</organism>
<dbReference type="RefSeq" id="WP_124978280.1">
    <property type="nucleotide sequence ID" value="NZ_BDQK01000003.1"/>
</dbReference>
<reference evidence="2" key="1">
    <citation type="submission" date="2017-05" db="EMBL/GenBank/DDBJ databases">
        <title>Physiological properties and genetic analysis related to exopolysaccharide production of fresh-water unicellular cyanobacterium Aphanothece sacrum, Suizenji Nori, that has been cultured as a food source in Japan.</title>
        <authorList>
            <person name="Kanesaki Y."/>
            <person name="Yoshikawa S."/>
            <person name="Ohki K."/>
        </authorList>
    </citation>
    <scope>NUCLEOTIDE SEQUENCE [LARGE SCALE GENOMIC DNA]</scope>
    <source>
        <strain evidence="2">FPU1</strain>
    </source>
</reference>
<dbReference type="InterPro" id="IPR021799">
    <property type="entry name" value="PIN-like_prokaryotic"/>
</dbReference>
<sequence>MDKLVVIDSCAIIHFMYAECWNLLKQLKYSVITTDSIQEEFELGLNKGHENSYNFFMSLIDSKDIILYPLEINDLIIMANIPESRKASKGELSCFAIAYRLGCKVMTDDAKAVKYVKRHLTIESDKIISIIDIALEAYINYLITDQDLINIQTKLERNNYKLKIDLISEGPRRRLLNGNFNT</sequence>